<dbReference type="SMART" id="SM00267">
    <property type="entry name" value="GGDEF"/>
    <property type="match status" value="1"/>
</dbReference>
<evidence type="ECO:0000259" key="4">
    <source>
        <dbReference type="PROSITE" id="PS51832"/>
    </source>
</evidence>
<dbReference type="InterPro" id="IPR013656">
    <property type="entry name" value="PAS_4"/>
</dbReference>
<dbReference type="SUPFAM" id="SSF109604">
    <property type="entry name" value="HD-domain/PDEase-like"/>
    <property type="match status" value="1"/>
</dbReference>
<reference evidence="5 6" key="1">
    <citation type="submission" date="2016-10" db="EMBL/GenBank/DDBJ databases">
        <authorList>
            <person name="de Groot N.N."/>
        </authorList>
    </citation>
    <scope>NUCLEOTIDE SEQUENCE [LARGE SCALE GENOMIC DNA]</scope>
    <source>
        <strain evidence="5 6">DSM 12992</strain>
    </source>
</reference>
<evidence type="ECO:0000259" key="2">
    <source>
        <dbReference type="PROSITE" id="PS50887"/>
    </source>
</evidence>
<dbReference type="InterPro" id="IPR003607">
    <property type="entry name" value="HD/PDEase_dom"/>
</dbReference>
<dbReference type="InterPro" id="IPR000014">
    <property type="entry name" value="PAS"/>
</dbReference>
<dbReference type="InterPro" id="IPR029787">
    <property type="entry name" value="Nucleotide_cyclase"/>
</dbReference>
<dbReference type="InterPro" id="IPR035965">
    <property type="entry name" value="PAS-like_dom_sf"/>
</dbReference>
<dbReference type="Pfam" id="PF13487">
    <property type="entry name" value="HD_5"/>
    <property type="match status" value="1"/>
</dbReference>
<dbReference type="InterPro" id="IPR043128">
    <property type="entry name" value="Rev_trsase/Diguanyl_cyclase"/>
</dbReference>
<sequence length="589" mass="67113">MDYKIFQLVVENIPQPVWIKDLELKFIYANNEYKKIHNGKRKEFIGLKHEDVFSELVVEKYNDQCNLVIETLESRTEEGYVDGVYRKCTIFPLIDQNGIIKAIAGIDANLGIVKEKDKVIEEQKNLLKVIVDTLPGMIFYKDTEGKYVYANKEYAKFHEKNGVHEIIGKRDVDIQISGELASAYAQGDQEVMKSKKSIFTDIVTKIEQNKTVYSEVVKEPVIDKDGEVVGVVGLVLDVTEKKEIEERLKYLSYTDSLTGAYNRAYFEEKAEEFLNEQYFPVGVIMGDANGLKVINDTLGHLEGDKLLKLITKVLKDVCNKKDLVFRIGGDEFVVLIPNATEDECESMIRKVFQRCKVYRHDLIDISIALGASITNNLSKNIYDTLKDAEDKVYRQKLLHENSINNSIMYSLKAGLETKSMETEEHTERVLENAIVIGEKLHLSTSQMDELIIVAKLHDIGKIGISEEILLKPSRLTNEEFEIIKTHTEKGYRIVKASNKLNSIAKGVLTHHERWDGKGYPLKLKGKAIPLVARIINVADSYDVMTNDRVYKKAVSKELAIKELKNCSGSQFDSEIVNLFIEYLEETKTN</sequence>
<dbReference type="Gene3D" id="3.30.450.20">
    <property type="entry name" value="PAS domain"/>
    <property type="match status" value="2"/>
</dbReference>
<evidence type="ECO:0000259" key="1">
    <source>
        <dbReference type="PROSITE" id="PS50113"/>
    </source>
</evidence>
<dbReference type="EMBL" id="FOMG01000005">
    <property type="protein sequence ID" value="SFC56934.1"/>
    <property type="molecule type" value="Genomic_DNA"/>
</dbReference>
<dbReference type="SUPFAM" id="SSF55785">
    <property type="entry name" value="PYP-like sensor domain (PAS domain)"/>
    <property type="match status" value="2"/>
</dbReference>
<dbReference type="PROSITE" id="PS50113">
    <property type="entry name" value="PAC"/>
    <property type="match status" value="1"/>
</dbReference>
<dbReference type="AlphaFoldDB" id="A0A1I1K7Y9"/>
<dbReference type="NCBIfam" id="TIGR00229">
    <property type="entry name" value="sensory_box"/>
    <property type="match status" value="1"/>
</dbReference>
<evidence type="ECO:0000313" key="6">
    <source>
        <dbReference type="Proteomes" id="UP000199263"/>
    </source>
</evidence>
<evidence type="ECO:0000313" key="5">
    <source>
        <dbReference type="EMBL" id="SFC56934.1"/>
    </source>
</evidence>
<dbReference type="InterPro" id="IPR000700">
    <property type="entry name" value="PAS-assoc_C"/>
</dbReference>
<dbReference type="Gene3D" id="3.30.70.270">
    <property type="match status" value="1"/>
</dbReference>
<dbReference type="PANTHER" id="PTHR45228:SF1">
    <property type="entry name" value="CYCLIC DI-GMP PHOSPHODIESTERASE TM_0186"/>
    <property type="match status" value="1"/>
</dbReference>
<dbReference type="Gene3D" id="1.10.3210.10">
    <property type="entry name" value="Hypothetical protein af1432"/>
    <property type="match status" value="1"/>
</dbReference>
<dbReference type="InterPro" id="IPR037522">
    <property type="entry name" value="HD_GYP_dom"/>
</dbReference>
<organism evidence="5 6">
    <name type="scientific">Clostridium uliginosum</name>
    <dbReference type="NCBI Taxonomy" id="119641"/>
    <lineage>
        <taxon>Bacteria</taxon>
        <taxon>Bacillati</taxon>
        <taxon>Bacillota</taxon>
        <taxon>Clostridia</taxon>
        <taxon>Eubacteriales</taxon>
        <taxon>Clostridiaceae</taxon>
        <taxon>Clostridium</taxon>
    </lineage>
</organism>
<dbReference type="NCBIfam" id="TIGR00254">
    <property type="entry name" value="GGDEF"/>
    <property type="match status" value="1"/>
</dbReference>
<protein>
    <submittedName>
        <fullName evidence="5">PAS domain S-box-containing protein/diguanylate cyclase (GGDEF) domain-containing protein</fullName>
    </submittedName>
</protein>
<dbReference type="CDD" id="cd01949">
    <property type="entry name" value="GGDEF"/>
    <property type="match status" value="1"/>
</dbReference>
<dbReference type="InterPro" id="IPR052020">
    <property type="entry name" value="Cyclic_di-GMP/3'3'-cGAMP_PDE"/>
</dbReference>
<dbReference type="PANTHER" id="PTHR45228">
    <property type="entry name" value="CYCLIC DI-GMP PHOSPHODIESTERASE TM_0186-RELATED"/>
    <property type="match status" value="1"/>
</dbReference>
<dbReference type="Pfam" id="PF00990">
    <property type="entry name" value="GGDEF"/>
    <property type="match status" value="1"/>
</dbReference>
<feature type="domain" description="PAC" evidence="1">
    <location>
        <begin position="196"/>
        <end position="250"/>
    </location>
</feature>
<dbReference type="InterPro" id="IPR006674">
    <property type="entry name" value="HD_domain"/>
</dbReference>
<proteinExistence type="predicted"/>
<gene>
    <name evidence="5" type="ORF">SAMN05421842_105104</name>
</gene>
<dbReference type="InterPro" id="IPR000160">
    <property type="entry name" value="GGDEF_dom"/>
</dbReference>
<feature type="domain" description="HD" evidence="3">
    <location>
        <begin position="422"/>
        <end position="544"/>
    </location>
</feature>
<dbReference type="SMART" id="SM00471">
    <property type="entry name" value="HDc"/>
    <property type="match status" value="1"/>
</dbReference>
<name>A0A1I1K7Y9_9CLOT</name>
<dbReference type="PROSITE" id="PS51831">
    <property type="entry name" value="HD"/>
    <property type="match status" value="1"/>
</dbReference>
<dbReference type="SUPFAM" id="SSF55073">
    <property type="entry name" value="Nucleotide cyclase"/>
    <property type="match status" value="1"/>
</dbReference>
<dbReference type="SMART" id="SM00091">
    <property type="entry name" value="PAS"/>
    <property type="match status" value="2"/>
</dbReference>
<feature type="domain" description="GGDEF" evidence="2">
    <location>
        <begin position="279"/>
        <end position="408"/>
    </location>
</feature>
<dbReference type="PROSITE" id="PS51832">
    <property type="entry name" value="HD_GYP"/>
    <property type="match status" value="1"/>
</dbReference>
<dbReference type="Pfam" id="PF08448">
    <property type="entry name" value="PAS_4"/>
    <property type="match status" value="2"/>
</dbReference>
<dbReference type="PROSITE" id="PS50887">
    <property type="entry name" value="GGDEF"/>
    <property type="match status" value="1"/>
</dbReference>
<dbReference type="CDD" id="cd00077">
    <property type="entry name" value="HDc"/>
    <property type="match status" value="1"/>
</dbReference>
<dbReference type="STRING" id="119641.SAMN05421842_105104"/>
<dbReference type="RefSeq" id="WP_090089445.1">
    <property type="nucleotide sequence ID" value="NZ_FOMG01000005.1"/>
</dbReference>
<accession>A0A1I1K7Y9</accession>
<dbReference type="Proteomes" id="UP000199263">
    <property type="component" value="Unassembled WGS sequence"/>
</dbReference>
<evidence type="ECO:0000259" key="3">
    <source>
        <dbReference type="PROSITE" id="PS51831"/>
    </source>
</evidence>
<feature type="domain" description="HD-GYP" evidence="4">
    <location>
        <begin position="400"/>
        <end position="589"/>
    </location>
</feature>
<dbReference type="OrthoDB" id="9804747at2"/>
<keyword evidence="6" id="KW-1185">Reference proteome</keyword>